<evidence type="ECO:0000313" key="2">
    <source>
        <dbReference type="Proteomes" id="UP000321954"/>
    </source>
</evidence>
<keyword evidence="2" id="KW-1185">Reference proteome</keyword>
<dbReference type="KEGG" id="anp:FK178_12160"/>
<dbReference type="AlphaFoldDB" id="A0A5B8YLJ1"/>
<sequence length="67" mass="7301">MLYPTKNKKASDISKALSILVSHLDSLLLRLKKASLSTGFSSRCKTKNPCRRQGFLVVPPGLEPGTT</sequence>
<name>A0A5B8YLJ1_9FLAO</name>
<protein>
    <submittedName>
        <fullName evidence="1">Uncharacterized protein</fullName>
    </submittedName>
</protein>
<proteinExistence type="predicted"/>
<reference evidence="1 2" key="1">
    <citation type="submission" date="2019-08" db="EMBL/GenBank/DDBJ databases">
        <title>Antarcticibacterium arcticum sp. nov., a bacterium isolated from marine sediment of the Canadian Beaufort Sea.</title>
        <authorList>
            <person name="Lee Y.M."/>
            <person name="Baek K."/>
            <person name="Lee D.-H."/>
            <person name="Shin S.C."/>
            <person name="Jin Y.K."/>
            <person name="Park Y."/>
        </authorList>
    </citation>
    <scope>NUCLEOTIDE SEQUENCE [LARGE SCALE GENOMIC DNA]</scope>
    <source>
        <strain evidence="1 2">PAMC 28998</strain>
    </source>
</reference>
<gene>
    <name evidence="1" type="ORF">FK178_12160</name>
</gene>
<organism evidence="1 2">
    <name type="scientific">Antarcticibacterium arcticum</name>
    <dbReference type="NCBI Taxonomy" id="2585771"/>
    <lineage>
        <taxon>Bacteria</taxon>
        <taxon>Pseudomonadati</taxon>
        <taxon>Bacteroidota</taxon>
        <taxon>Flavobacteriia</taxon>
        <taxon>Flavobacteriales</taxon>
        <taxon>Flavobacteriaceae</taxon>
        <taxon>Antarcticibacterium</taxon>
    </lineage>
</organism>
<accession>A0A5B8YLJ1</accession>
<dbReference type="Proteomes" id="UP000321954">
    <property type="component" value="Chromosome"/>
</dbReference>
<evidence type="ECO:0000313" key="1">
    <source>
        <dbReference type="EMBL" id="QED38421.1"/>
    </source>
</evidence>
<dbReference type="EMBL" id="CP042476">
    <property type="protein sequence ID" value="QED38421.1"/>
    <property type="molecule type" value="Genomic_DNA"/>
</dbReference>